<dbReference type="Pfam" id="PF03480">
    <property type="entry name" value="DctP"/>
    <property type="match status" value="1"/>
</dbReference>
<dbReference type="PIRSF" id="PIRSF006470">
    <property type="entry name" value="DctB"/>
    <property type="match status" value="1"/>
</dbReference>
<feature type="chain" id="PRO_5047365080" evidence="4">
    <location>
        <begin position="28"/>
        <end position="330"/>
    </location>
</feature>
<name>A0ABQ3FHG8_9GAMM</name>
<dbReference type="SUPFAM" id="SSF53850">
    <property type="entry name" value="Periplasmic binding protein-like II"/>
    <property type="match status" value="1"/>
</dbReference>
<reference evidence="6" key="1">
    <citation type="journal article" date="2019" name="Int. J. Syst. Evol. Microbiol.">
        <title>The Global Catalogue of Microorganisms (GCM) 10K type strain sequencing project: providing services to taxonomists for standard genome sequencing and annotation.</title>
        <authorList>
            <consortium name="The Broad Institute Genomics Platform"/>
            <consortium name="The Broad Institute Genome Sequencing Center for Infectious Disease"/>
            <person name="Wu L."/>
            <person name="Ma J."/>
        </authorList>
    </citation>
    <scope>NUCLEOTIDE SEQUENCE [LARGE SCALE GENOMIC DNA]</scope>
    <source>
        <strain evidence="6">KCTC 42082</strain>
    </source>
</reference>
<evidence type="ECO:0000313" key="6">
    <source>
        <dbReference type="Proteomes" id="UP000604243"/>
    </source>
</evidence>
<dbReference type="EMBL" id="BMZM01000002">
    <property type="protein sequence ID" value="GHC23747.1"/>
    <property type="molecule type" value="Genomic_DNA"/>
</dbReference>
<protein>
    <submittedName>
        <fullName evidence="5">C4-dicarboxylate ABC transporter</fullName>
    </submittedName>
</protein>
<dbReference type="PANTHER" id="PTHR33376">
    <property type="match status" value="1"/>
</dbReference>
<gene>
    <name evidence="5" type="ORF">GCM10010082_15110</name>
</gene>
<comment type="caution">
    <text evidence="5">The sequence shown here is derived from an EMBL/GenBank/DDBJ whole genome shotgun (WGS) entry which is preliminary data.</text>
</comment>
<dbReference type="PANTHER" id="PTHR33376:SF7">
    <property type="entry name" value="C4-DICARBOXYLATE-BINDING PROTEIN DCTB"/>
    <property type="match status" value="1"/>
</dbReference>
<evidence type="ECO:0000256" key="2">
    <source>
        <dbReference type="ARBA" id="ARBA00022448"/>
    </source>
</evidence>
<dbReference type="NCBIfam" id="NF037995">
    <property type="entry name" value="TRAP_S1"/>
    <property type="match status" value="1"/>
</dbReference>
<dbReference type="Proteomes" id="UP000604243">
    <property type="component" value="Unassembled WGS sequence"/>
</dbReference>
<dbReference type="InterPro" id="IPR038404">
    <property type="entry name" value="TRAP_DctP_sf"/>
</dbReference>
<sequence>MKCFRMTPLIMATLASCLMAAPGMALAEKITIAIGGSGQSLQGQTAKRFADGLQERLGDDYQVEYYDSGQLGDEKQLVQKLRLKTVDMAAISTVMSSVVPAFALFDLPYLINDRQQMQSINDELVMTELAERARKRGLVPVSTWENGFRQITNNRRAINTPADLKGLKIRVPPSEWRSMMFTQWGANPTPMAFSEVFVGLQTGVIDGQENPLTNIYGARLHEVQNYLSMTNHVYSPIWLMTGLQWWDKQPEEVRQAIQEEAQDAQRWAFKRGQEMDEELLERFEAEGIRINEVDREAFIDASQPVYERFASQVEGGESLIDRARGAEGQQ</sequence>
<dbReference type="PROSITE" id="PS51257">
    <property type="entry name" value="PROKAR_LIPOPROTEIN"/>
    <property type="match status" value="1"/>
</dbReference>
<dbReference type="InterPro" id="IPR004682">
    <property type="entry name" value="TRAP_DctP"/>
</dbReference>
<evidence type="ECO:0000313" key="5">
    <source>
        <dbReference type="EMBL" id="GHC23747.1"/>
    </source>
</evidence>
<evidence type="ECO:0000256" key="3">
    <source>
        <dbReference type="ARBA" id="ARBA00022729"/>
    </source>
</evidence>
<dbReference type="Gene3D" id="3.40.190.170">
    <property type="entry name" value="Bacterial extracellular solute-binding protein, family 7"/>
    <property type="match status" value="1"/>
</dbReference>
<proteinExistence type="inferred from homology"/>
<keyword evidence="2" id="KW-0813">Transport</keyword>
<accession>A0ABQ3FHG8</accession>
<comment type="similarity">
    <text evidence="1">Belongs to the bacterial solute-binding protein 7 family.</text>
</comment>
<evidence type="ECO:0000256" key="1">
    <source>
        <dbReference type="ARBA" id="ARBA00009023"/>
    </source>
</evidence>
<organism evidence="5 6">
    <name type="scientific">Kushneria pakistanensis</name>
    <dbReference type="NCBI Taxonomy" id="1508770"/>
    <lineage>
        <taxon>Bacteria</taxon>
        <taxon>Pseudomonadati</taxon>
        <taxon>Pseudomonadota</taxon>
        <taxon>Gammaproteobacteria</taxon>
        <taxon>Oceanospirillales</taxon>
        <taxon>Halomonadaceae</taxon>
        <taxon>Kushneria</taxon>
    </lineage>
</organism>
<dbReference type="NCBIfam" id="TIGR00787">
    <property type="entry name" value="dctP"/>
    <property type="match status" value="1"/>
</dbReference>
<dbReference type="CDD" id="cd13603">
    <property type="entry name" value="PBP2_TRAP_Siap_TeaA_like"/>
    <property type="match status" value="1"/>
</dbReference>
<evidence type="ECO:0000256" key="4">
    <source>
        <dbReference type="SAM" id="SignalP"/>
    </source>
</evidence>
<dbReference type="InterPro" id="IPR018389">
    <property type="entry name" value="DctP_fam"/>
</dbReference>
<keyword evidence="6" id="KW-1185">Reference proteome</keyword>
<keyword evidence="3 4" id="KW-0732">Signal</keyword>
<feature type="signal peptide" evidence="4">
    <location>
        <begin position="1"/>
        <end position="27"/>
    </location>
</feature>